<dbReference type="OrthoDB" id="9783692at2"/>
<dbReference type="RefSeq" id="WP_145031023.1">
    <property type="nucleotide sequence ID" value="NZ_CP036271.1"/>
</dbReference>
<dbReference type="PANTHER" id="PTHR30238:SF0">
    <property type="entry name" value="THYLAKOID MEMBRANE PROTEIN TERC, CHLOROPLASTIC"/>
    <property type="match status" value="1"/>
</dbReference>
<dbReference type="KEGG" id="ccos:Pan44_32940"/>
<proteinExistence type="inferred from homology"/>
<keyword evidence="9" id="KW-1185">Reference proteome</keyword>
<feature type="transmembrane region" description="Helical" evidence="7">
    <location>
        <begin position="157"/>
        <end position="174"/>
    </location>
</feature>
<dbReference type="Proteomes" id="UP000315700">
    <property type="component" value="Chromosome"/>
</dbReference>
<dbReference type="PANTHER" id="PTHR30238">
    <property type="entry name" value="MEMBRANE BOUND PREDICTED REDOX MODULATOR"/>
    <property type="match status" value="1"/>
</dbReference>
<gene>
    <name evidence="8" type="primary">alx</name>
    <name evidence="8" type="ORF">Pan44_32940</name>
</gene>
<evidence type="ECO:0000313" key="9">
    <source>
        <dbReference type="Proteomes" id="UP000315700"/>
    </source>
</evidence>
<dbReference type="FunCoup" id="A0A517SGK2">
    <property type="interactions" value="228"/>
</dbReference>
<evidence type="ECO:0000256" key="7">
    <source>
        <dbReference type="SAM" id="Phobius"/>
    </source>
</evidence>
<dbReference type="AlphaFoldDB" id="A0A517SGK2"/>
<dbReference type="NCBIfam" id="TIGR03718">
    <property type="entry name" value="R_switched_Alx"/>
    <property type="match status" value="1"/>
</dbReference>
<feature type="transmembrane region" description="Helical" evidence="7">
    <location>
        <begin position="6"/>
        <end position="25"/>
    </location>
</feature>
<feature type="transmembrane region" description="Helical" evidence="7">
    <location>
        <begin position="282"/>
        <end position="301"/>
    </location>
</feature>
<evidence type="ECO:0000256" key="1">
    <source>
        <dbReference type="ARBA" id="ARBA00004141"/>
    </source>
</evidence>
<comment type="subcellular location">
    <subcellularLocation>
        <location evidence="1">Membrane</location>
        <topology evidence="1">Multi-pass membrane protein</topology>
    </subcellularLocation>
</comment>
<comment type="similarity">
    <text evidence="2">Belongs to the TerC family.</text>
</comment>
<evidence type="ECO:0000256" key="4">
    <source>
        <dbReference type="ARBA" id="ARBA00022989"/>
    </source>
</evidence>
<dbReference type="InterPro" id="IPR022369">
    <property type="entry name" value="Integral_membrane_TerC_rswitch"/>
</dbReference>
<dbReference type="InParanoid" id="A0A517SGK2"/>
<evidence type="ECO:0000256" key="6">
    <source>
        <dbReference type="SAM" id="MobiDB-lite"/>
    </source>
</evidence>
<reference evidence="8 9" key="1">
    <citation type="submission" date="2019-02" db="EMBL/GenBank/DDBJ databases">
        <title>Deep-cultivation of Planctomycetes and their phenomic and genomic characterization uncovers novel biology.</title>
        <authorList>
            <person name="Wiegand S."/>
            <person name="Jogler M."/>
            <person name="Boedeker C."/>
            <person name="Pinto D."/>
            <person name="Vollmers J."/>
            <person name="Rivas-Marin E."/>
            <person name="Kohn T."/>
            <person name="Peeters S.H."/>
            <person name="Heuer A."/>
            <person name="Rast P."/>
            <person name="Oberbeckmann S."/>
            <person name="Bunk B."/>
            <person name="Jeske O."/>
            <person name="Meyerdierks A."/>
            <person name="Storesund J.E."/>
            <person name="Kallscheuer N."/>
            <person name="Luecker S."/>
            <person name="Lage O.M."/>
            <person name="Pohl T."/>
            <person name="Merkel B.J."/>
            <person name="Hornburger P."/>
            <person name="Mueller R.-W."/>
            <person name="Bruemmer F."/>
            <person name="Labrenz M."/>
            <person name="Spormann A.M."/>
            <person name="Op den Camp H."/>
            <person name="Overmann J."/>
            <person name="Amann R."/>
            <person name="Jetten M.S.M."/>
            <person name="Mascher T."/>
            <person name="Medema M.H."/>
            <person name="Devos D.P."/>
            <person name="Kaster A.-K."/>
            <person name="Ovreas L."/>
            <person name="Rohde M."/>
            <person name="Galperin M.Y."/>
            <person name="Jogler C."/>
        </authorList>
    </citation>
    <scope>NUCLEOTIDE SEQUENCE [LARGE SCALE GENOMIC DNA]</scope>
    <source>
        <strain evidence="8 9">Pan44</strain>
    </source>
</reference>
<feature type="transmembrane region" description="Helical" evidence="7">
    <location>
        <begin position="37"/>
        <end position="59"/>
    </location>
</feature>
<evidence type="ECO:0000256" key="2">
    <source>
        <dbReference type="ARBA" id="ARBA00007511"/>
    </source>
</evidence>
<keyword evidence="3 7" id="KW-0812">Transmembrane</keyword>
<feature type="transmembrane region" description="Helical" evidence="7">
    <location>
        <begin position="307"/>
        <end position="328"/>
    </location>
</feature>
<dbReference type="GO" id="GO:0016020">
    <property type="term" value="C:membrane"/>
    <property type="evidence" value="ECO:0007669"/>
    <property type="project" value="UniProtKB-SubCell"/>
</dbReference>
<protein>
    <submittedName>
        <fullName evidence="8">Inner membrane protein alx</fullName>
    </submittedName>
</protein>
<feature type="region of interest" description="Disordered" evidence="6">
    <location>
        <begin position="337"/>
        <end position="363"/>
    </location>
</feature>
<feature type="transmembrane region" description="Helical" evidence="7">
    <location>
        <begin position="220"/>
        <end position="243"/>
    </location>
</feature>
<evidence type="ECO:0000256" key="3">
    <source>
        <dbReference type="ARBA" id="ARBA00022692"/>
    </source>
</evidence>
<dbReference type="Pfam" id="PF03741">
    <property type="entry name" value="TerC"/>
    <property type="match status" value="1"/>
</dbReference>
<evidence type="ECO:0000313" key="8">
    <source>
        <dbReference type="EMBL" id="QDT55251.1"/>
    </source>
</evidence>
<keyword evidence="5 7" id="KW-0472">Membrane</keyword>
<dbReference type="EMBL" id="CP036271">
    <property type="protein sequence ID" value="QDT55251.1"/>
    <property type="molecule type" value="Genomic_DNA"/>
</dbReference>
<organism evidence="8 9">
    <name type="scientific">Caulifigura coniformis</name>
    <dbReference type="NCBI Taxonomy" id="2527983"/>
    <lineage>
        <taxon>Bacteria</taxon>
        <taxon>Pseudomonadati</taxon>
        <taxon>Planctomycetota</taxon>
        <taxon>Planctomycetia</taxon>
        <taxon>Planctomycetales</taxon>
        <taxon>Planctomycetaceae</taxon>
        <taxon>Caulifigura</taxon>
    </lineage>
</organism>
<accession>A0A517SGK2</accession>
<sequence>MQTFLIWSGFLTFIAFMVALDLGVFHRKSHTISMKEALKWTLIWVTMALAFTGVVYYLYDSGLLQGTERVVQRVEGKRVEKEVPLSGMNAALVYLAGYVLEYSLSVDNIFVIALIIAAFRVPPAEQHRVLFWGVLGAVVFRGLMIAGGTALIKEFHWMMYVFGVLLLYSAWKMFKAGEEEIEVEKTLVVRMVRKFYPVTTQYHGSQFFAEINGVRHVTPLFLTILLVEGTDVMFALDSIPAVIGLTQESFIVFTSNIFAILGLRSLYFALAGLMDKFRYLKTALVVLLAFIGIKMILQASGLGHIPIGISLGIIAGILATGVVASLVASAREDAAGEGHLDHRPHHPVNPGAGPSVDVHDEDA</sequence>
<keyword evidence="4 7" id="KW-1133">Transmembrane helix</keyword>
<feature type="transmembrane region" description="Helical" evidence="7">
    <location>
        <begin position="249"/>
        <end position="270"/>
    </location>
</feature>
<name>A0A517SGK2_9PLAN</name>
<evidence type="ECO:0000256" key="5">
    <source>
        <dbReference type="ARBA" id="ARBA00023136"/>
    </source>
</evidence>
<feature type="transmembrane region" description="Helical" evidence="7">
    <location>
        <begin position="129"/>
        <end position="151"/>
    </location>
</feature>
<dbReference type="InterPro" id="IPR005496">
    <property type="entry name" value="Integral_membrane_TerC"/>
</dbReference>
<feature type="transmembrane region" description="Helical" evidence="7">
    <location>
        <begin position="91"/>
        <end position="117"/>
    </location>
</feature>